<dbReference type="InterPro" id="IPR035986">
    <property type="entry name" value="PKD_dom_sf"/>
</dbReference>
<dbReference type="PROSITE" id="PS50082">
    <property type="entry name" value="WD_REPEATS_2"/>
    <property type="match status" value="2"/>
</dbReference>
<keyword evidence="7" id="KW-1185">Reference proteome</keyword>
<dbReference type="SUPFAM" id="SSF49299">
    <property type="entry name" value="PKD domain"/>
    <property type="match status" value="1"/>
</dbReference>
<evidence type="ECO:0000259" key="5">
    <source>
        <dbReference type="SMART" id="SM00089"/>
    </source>
</evidence>
<feature type="signal peptide" evidence="4">
    <location>
        <begin position="1"/>
        <end position="24"/>
    </location>
</feature>
<dbReference type="InterPro" id="IPR011659">
    <property type="entry name" value="WD40"/>
</dbReference>
<dbReference type="Pfam" id="PF07676">
    <property type="entry name" value="PD40"/>
    <property type="match status" value="1"/>
</dbReference>
<dbReference type="Gene3D" id="2.130.10.10">
    <property type="entry name" value="YVTN repeat-like/Quinoprotein amine dehydrogenase"/>
    <property type="match status" value="2"/>
</dbReference>
<evidence type="ECO:0000256" key="3">
    <source>
        <dbReference type="PROSITE-ProRule" id="PRU00221"/>
    </source>
</evidence>
<dbReference type="SMART" id="SM00089">
    <property type="entry name" value="PKD"/>
    <property type="match status" value="1"/>
</dbReference>
<organism evidence="6 7">
    <name type="scientific">Phototrophicus methaneseepsis</name>
    <dbReference type="NCBI Taxonomy" id="2710758"/>
    <lineage>
        <taxon>Bacteria</taxon>
        <taxon>Bacillati</taxon>
        <taxon>Chloroflexota</taxon>
        <taxon>Candidatus Thermofontia</taxon>
        <taxon>Phototrophicales</taxon>
        <taxon>Phototrophicaceae</taxon>
        <taxon>Phototrophicus</taxon>
    </lineage>
</organism>
<dbReference type="PANTHER" id="PTHR19848">
    <property type="entry name" value="WD40 REPEAT PROTEIN"/>
    <property type="match status" value="1"/>
</dbReference>
<keyword evidence="4" id="KW-0732">Signal</keyword>
<dbReference type="EMBL" id="CP062983">
    <property type="protein sequence ID" value="QPC82059.1"/>
    <property type="molecule type" value="Genomic_DNA"/>
</dbReference>
<dbReference type="Pfam" id="PF00400">
    <property type="entry name" value="WD40"/>
    <property type="match status" value="2"/>
</dbReference>
<feature type="domain" description="PKD/Chitinase" evidence="5">
    <location>
        <begin position="331"/>
        <end position="410"/>
    </location>
</feature>
<evidence type="ECO:0000313" key="7">
    <source>
        <dbReference type="Proteomes" id="UP000594468"/>
    </source>
</evidence>
<feature type="repeat" description="WD" evidence="3">
    <location>
        <begin position="76"/>
        <end position="117"/>
    </location>
</feature>
<gene>
    <name evidence="6" type="ORF">G4Y79_20595</name>
</gene>
<evidence type="ECO:0000313" key="6">
    <source>
        <dbReference type="EMBL" id="QPC82059.1"/>
    </source>
</evidence>
<evidence type="ECO:0000256" key="1">
    <source>
        <dbReference type="ARBA" id="ARBA00022574"/>
    </source>
</evidence>
<proteinExistence type="predicted"/>
<keyword evidence="2" id="KW-0677">Repeat</keyword>
<feature type="chain" id="PRO_5032526156" evidence="4">
    <location>
        <begin position="25"/>
        <end position="410"/>
    </location>
</feature>
<dbReference type="GO" id="GO:0000027">
    <property type="term" value="P:ribosomal large subunit assembly"/>
    <property type="evidence" value="ECO:0007669"/>
    <property type="project" value="TreeGrafter"/>
</dbReference>
<keyword evidence="1 3" id="KW-0853">WD repeat</keyword>
<name>A0A7S8E818_9CHLR</name>
<dbReference type="PROSITE" id="PS50294">
    <property type="entry name" value="WD_REPEATS_REGION"/>
    <property type="match status" value="1"/>
</dbReference>
<feature type="repeat" description="WD" evidence="3">
    <location>
        <begin position="199"/>
        <end position="231"/>
    </location>
</feature>
<dbReference type="InterPro" id="IPR022409">
    <property type="entry name" value="PKD/Chitinase_dom"/>
</dbReference>
<dbReference type="InterPro" id="IPR036322">
    <property type="entry name" value="WD40_repeat_dom_sf"/>
</dbReference>
<dbReference type="RefSeq" id="WP_195170128.1">
    <property type="nucleotide sequence ID" value="NZ_CP062983.1"/>
</dbReference>
<dbReference type="SMART" id="SM00320">
    <property type="entry name" value="WD40"/>
    <property type="match status" value="6"/>
</dbReference>
<reference evidence="6 7" key="1">
    <citation type="submission" date="2020-02" db="EMBL/GenBank/DDBJ databases">
        <authorList>
            <person name="Zheng R.K."/>
            <person name="Sun C.M."/>
        </authorList>
    </citation>
    <scope>NUCLEOTIDE SEQUENCE [LARGE SCALE GENOMIC DNA]</scope>
    <source>
        <strain evidence="7">rifampicinis</strain>
    </source>
</reference>
<dbReference type="KEGG" id="pmet:G4Y79_20595"/>
<dbReference type="PANTHER" id="PTHR19848:SF0">
    <property type="entry name" value="NOTCHLESS PROTEIN HOMOLOG 1"/>
    <property type="match status" value="1"/>
</dbReference>
<evidence type="ECO:0000256" key="4">
    <source>
        <dbReference type="SAM" id="SignalP"/>
    </source>
</evidence>
<dbReference type="AlphaFoldDB" id="A0A7S8E818"/>
<protein>
    <submittedName>
        <fullName evidence="6">PD40 domain-containing protein</fullName>
    </submittedName>
</protein>
<dbReference type="InterPro" id="IPR001680">
    <property type="entry name" value="WD40_rpt"/>
</dbReference>
<dbReference type="Pfam" id="PF22352">
    <property type="entry name" value="K319L-like_PKD"/>
    <property type="match status" value="1"/>
</dbReference>
<dbReference type="Gene3D" id="2.60.40.10">
    <property type="entry name" value="Immunoglobulins"/>
    <property type="match status" value="1"/>
</dbReference>
<sequence length="410" mass="44049">MRNIILTVAYIVLNICLLSTPSKAQQGTTSKVDDIAYSTDGKRIAIADAPSICGLDQSEYRVIVVDAQTLSPVTTLLGHSCAISDLAWSPDGTVIVSGGTEGIAIVWDVSTGIQVSSSELVDYGIGDLTWNPDSTLYIGITGGNAYVFDSTSGQIIDTHTGNTSISAISWGSNNVVAYGDIYGQIRLWNYLTSQEIITIPQHNSHVRLIEWNRQSTQFASVDRDEVVNIWDSTGNFIRSFQLDTYVTDLVWNPDGSQIIIGKINDGAEIRDVATGQKLVDVVADQPLTAIAWSPDGNQIVYGFRPSQDDLIEVVEVSTLFPTRPIADAGADITILANPNGTANVILDGSDSTDSDGAIVSYEWSESSKLLGTGISQTVTLPIGTHTIHLEVTDDSSQTDMDTIIVTVEEL</sequence>
<dbReference type="SUPFAM" id="SSF50978">
    <property type="entry name" value="WD40 repeat-like"/>
    <property type="match status" value="1"/>
</dbReference>
<dbReference type="Proteomes" id="UP000594468">
    <property type="component" value="Chromosome"/>
</dbReference>
<accession>A0A7S8E818</accession>
<evidence type="ECO:0000256" key="2">
    <source>
        <dbReference type="ARBA" id="ARBA00022737"/>
    </source>
</evidence>
<dbReference type="InterPro" id="IPR015943">
    <property type="entry name" value="WD40/YVTN_repeat-like_dom_sf"/>
</dbReference>
<dbReference type="InterPro" id="IPR013783">
    <property type="entry name" value="Ig-like_fold"/>
</dbReference>